<dbReference type="NCBIfam" id="TIGR00974">
    <property type="entry name" value="3a0107s02c"/>
    <property type="match status" value="1"/>
</dbReference>
<evidence type="ECO:0000256" key="9">
    <source>
        <dbReference type="RuleBase" id="RU363043"/>
    </source>
</evidence>
<feature type="transmembrane region" description="Helical" evidence="9">
    <location>
        <begin position="403"/>
        <end position="423"/>
    </location>
</feature>
<dbReference type="CDD" id="cd06261">
    <property type="entry name" value="TM_PBP2"/>
    <property type="match status" value="1"/>
</dbReference>
<dbReference type="GO" id="GO:0035435">
    <property type="term" value="P:phosphate ion transmembrane transport"/>
    <property type="evidence" value="ECO:0007669"/>
    <property type="project" value="InterPro"/>
</dbReference>
<feature type="domain" description="ABC transmembrane type-1" evidence="11">
    <location>
        <begin position="317"/>
        <end position="549"/>
    </location>
</feature>
<evidence type="ECO:0000256" key="6">
    <source>
        <dbReference type="ARBA" id="ARBA00022692"/>
    </source>
</evidence>
<comment type="caution">
    <text evidence="12">The sequence shown here is derived from an EMBL/GenBank/DDBJ whole genome shotgun (WGS) entry which is preliminary data.</text>
</comment>
<evidence type="ECO:0000256" key="8">
    <source>
        <dbReference type="ARBA" id="ARBA00023136"/>
    </source>
</evidence>
<dbReference type="AlphaFoldDB" id="A0A363UPK4"/>
<feature type="transmembrane region" description="Helical" evidence="9">
    <location>
        <begin position="530"/>
        <end position="550"/>
    </location>
</feature>
<dbReference type="Gene3D" id="1.10.3720.10">
    <property type="entry name" value="MetI-like"/>
    <property type="match status" value="1"/>
</dbReference>
<dbReference type="Proteomes" id="UP000251800">
    <property type="component" value="Unassembled WGS sequence"/>
</dbReference>
<keyword evidence="5 9" id="KW-1003">Cell membrane</keyword>
<evidence type="ECO:0000256" key="2">
    <source>
        <dbReference type="ARBA" id="ARBA00007069"/>
    </source>
</evidence>
<evidence type="ECO:0000256" key="3">
    <source>
        <dbReference type="ARBA" id="ARBA00016864"/>
    </source>
</evidence>
<feature type="transmembrane region" description="Helical" evidence="9">
    <location>
        <begin position="25"/>
        <end position="49"/>
    </location>
</feature>
<evidence type="ECO:0000256" key="4">
    <source>
        <dbReference type="ARBA" id="ARBA00022448"/>
    </source>
</evidence>
<comment type="similarity">
    <text evidence="2 9">Belongs to the binding-protein-dependent transport system permease family. CysTW subfamily.</text>
</comment>
<keyword evidence="7 9" id="KW-1133">Transmembrane helix</keyword>
<evidence type="ECO:0000256" key="5">
    <source>
        <dbReference type="ARBA" id="ARBA00022475"/>
    </source>
</evidence>
<keyword evidence="6 9" id="KW-0812">Transmembrane</keyword>
<protein>
    <recommendedName>
        <fullName evidence="3 9">Phosphate transport system permease protein PstA</fullName>
    </recommendedName>
</protein>
<dbReference type="InterPro" id="IPR000515">
    <property type="entry name" value="MetI-like"/>
</dbReference>
<gene>
    <name evidence="12" type="primary">pstA</name>
    <name evidence="12" type="ORF">DEH80_02635</name>
</gene>
<feature type="transmembrane region" description="Helical" evidence="9">
    <location>
        <begin position="362"/>
        <end position="383"/>
    </location>
</feature>
<name>A0A363UPK4_9GAMM</name>
<evidence type="ECO:0000313" key="12">
    <source>
        <dbReference type="EMBL" id="PWN57408.1"/>
    </source>
</evidence>
<dbReference type="EMBL" id="QEQK01000002">
    <property type="protein sequence ID" value="PWN57408.1"/>
    <property type="molecule type" value="Genomic_DNA"/>
</dbReference>
<sequence length="565" mass="62737">MSQQKSITRTRAGSFSEWYASGQPWVWFTGGAVALSGLMVVGLLALIAIRGLGHFWPAPIIEAVYVEPGEAPRPLIAQLGYSETVSTARLQSAGIPVDGDQEFYERRLVKVANRDVYGADFRYLLDDWIQQRTTPETLSVFERLEWGDLYGYLISVSEHGEPIAGEGDDLWSVFKTRHARARDLYHQIEHIQEGAIGSVNYELEQLRLRERRLELENRVTDEALARIQQERDTLNAEYRALQQELDALNAAIERDSITVRVQNEQTVTVSLAEVVRGYRPNAMSLLGKLRFYFAKIWEFVSDDPREANTEGGVFPAIFGTVLMVMLMSVFVTPFGVVAALYLREYAKQGVVTRVIRIAVNNLAGVPSIVYGVFGLGFFVYALGGSIDQLFFPAALPSPTFGTGGIFWASLTLALLTLPVVIVSTEEGLARIPRSLREASLALGATKAETLWKIVLPMSSPAMMTGLILAIARAAGEVAPLMLVGVVKLAPSLPLDGNFPYLHLDRKFMHLGFHIYDVGFQSPNVEAARPLVYATALLLVLVIVILNLAAVRIRNRLRERYRALEH</sequence>
<evidence type="ECO:0000313" key="13">
    <source>
        <dbReference type="Proteomes" id="UP000251800"/>
    </source>
</evidence>
<dbReference type="GO" id="GO:0005886">
    <property type="term" value="C:plasma membrane"/>
    <property type="evidence" value="ECO:0007669"/>
    <property type="project" value="UniProtKB-SubCell"/>
</dbReference>
<evidence type="ECO:0000256" key="10">
    <source>
        <dbReference type="SAM" id="Coils"/>
    </source>
</evidence>
<dbReference type="PROSITE" id="PS50928">
    <property type="entry name" value="ABC_TM1"/>
    <property type="match status" value="1"/>
</dbReference>
<dbReference type="Pfam" id="PF00528">
    <property type="entry name" value="BPD_transp_1"/>
    <property type="match status" value="1"/>
</dbReference>
<keyword evidence="8 9" id="KW-0472">Membrane</keyword>
<organism evidence="12 13">
    <name type="scientific">Abyssibacter profundi</name>
    <dbReference type="NCBI Taxonomy" id="2182787"/>
    <lineage>
        <taxon>Bacteria</taxon>
        <taxon>Pseudomonadati</taxon>
        <taxon>Pseudomonadota</taxon>
        <taxon>Gammaproteobacteria</taxon>
        <taxon>Chromatiales</taxon>
        <taxon>Oceanococcaceae</taxon>
        <taxon>Abyssibacter</taxon>
    </lineage>
</organism>
<dbReference type="InterPro" id="IPR035906">
    <property type="entry name" value="MetI-like_sf"/>
</dbReference>
<dbReference type="GO" id="GO:0005315">
    <property type="term" value="F:phosphate transmembrane transporter activity"/>
    <property type="evidence" value="ECO:0007669"/>
    <property type="project" value="InterPro"/>
</dbReference>
<dbReference type="SUPFAM" id="SSF161098">
    <property type="entry name" value="MetI-like"/>
    <property type="match status" value="1"/>
</dbReference>
<keyword evidence="4" id="KW-0813">Transport</keyword>
<dbReference type="OrthoDB" id="9807065at2"/>
<dbReference type="InterPro" id="IPR005672">
    <property type="entry name" value="Phosphate_PstA"/>
</dbReference>
<dbReference type="PANTHER" id="PTHR43470:SF6">
    <property type="entry name" value="PHOSPHATE TRANSPORT SYSTEM PERMEASE PROTEIN PSTA"/>
    <property type="match status" value="1"/>
</dbReference>
<evidence type="ECO:0000256" key="7">
    <source>
        <dbReference type="ARBA" id="ARBA00022989"/>
    </source>
</evidence>
<evidence type="ECO:0000259" key="11">
    <source>
        <dbReference type="PROSITE" id="PS50928"/>
    </source>
</evidence>
<comment type="caution">
    <text evidence="9">Lacks conserved residue(s) required for the propagation of feature annotation.</text>
</comment>
<feature type="coiled-coil region" evidence="10">
    <location>
        <begin position="217"/>
        <end position="258"/>
    </location>
</feature>
<dbReference type="PANTHER" id="PTHR43470">
    <property type="entry name" value="PHOSPHATE TRANSPORT SYSTEM PERMEASE PROTEIN PSTA-RELATED"/>
    <property type="match status" value="1"/>
</dbReference>
<keyword evidence="13" id="KW-1185">Reference proteome</keyword>
<proteinExistence type="inferred from homology"/>
<accession>A0A363UPK4</accession>
<feature type="transmembrane region" description="Helical" evidence="9">
    <location>
        <begin position="313"/>
        <end position="342"/>
    </location>
</feature>
<reference evidence="12 13" key="1">
    <citation type="submission" date="2018-05" db="EMBL/GenBank/DDBJ databases">
        <title>Abyssibacter profundi OUC007T gen. nov., sp. nov, a marine bacterium isolated from seawater of the Mariana Trench.</title>
        <authorList>
            <person name="Zhou S."/>
        </authorList>
    </citation>
    <scope>NUCLEOTIDE SEQUENCE [LARGE SCALE GENOMIC DNA]</scope>
    <source>
        <strain evidence="12 13">OUC007</strain>
    </source>
</reference>
<keyword evidence="10" id="KW-0175">Coiled coil</keyword>
<dbReference type="RefSeq" id="WP_109718911.1">
    <property type="nucleotide sequence ID" value="NZ_QEQK01000002.1"/>
</dbReference>
<comment type="subcellular location">
    <subcellularLocation>
        <location evidence="9">Cell inner membrane</location>
        <topology evidence="9">Multi-pass membrane protein</topology>
    </subcellularLocation>
    <subcellularLocation>
        <location evidence="1">Cell membrane</location>
        <topology evidence="1">Multi-pass membrane protein</topology>
    </subcellularLocation>
</comment>
<evidence type="ECO:0000256" key="1">
    <source>
        <dbReference type="ARBA" id="ARBA00004651"/>
    </source>
</evidence>